<dbReference type="Pfam" id="PF05284">
    <property type="entry name" value="DUF736"/>
    <property type="match status" value="1"/>
</dbReference>
<dbReference type="AlphaFoldDB" id="A0A0B4XA81"/>
<dbReference type="InterPro" id="IPR007948">
    <property type="entry name" value="DUF736"/>
</dbReference>
<geneLocation type="plasmid" evidence="1 2">
    <name>pRgalR602b</name>
</geneLocation>
<dbReference type="EMBL" id="CP006879">
    <property type="protein sequence ID" value="AJD44006.1"/>
    <property type="molecule type" value="Genomic_DNA"/>
</dbReference>
<keyword evidence="1" id="KW-0614">Plasmid</keyword>
<name>A0A0B4XA81_9HYPH</name>
<accession>A0A0B4XA81</accession>
<sequence length="98" mass="10837">MAQIGTFTRNEDGSFVGVIKTLNLNIKARLVVAEKENDKSPDLRALAGTIEIGAGWKKTAKETGREYHSIKLDDPSFPAPIYASLVENEDGYVLIWSR</sequence>
<dbReference type="Proteomes" id="UP000031368">
    <property type="component" value="Plasmid pRgalR602b"/>
</dbReference>
<dbReference type="RefSeq" id="WP_040114392.1">
    <property type="nucleotide sequence ID" value="NZ_CP006879.1"/>
</dbReference>
<reference evidence="1 2" key="1">
    <citation type="submission" date="2013-11" db="EMBL/GenBank/DDBJ databases">
        <title>Complete genome sequence of Rhizobium gallicum bv. gallicum R602.</title>
        <authorList>
            <person name="Bustos P."/>
            <person name="Santamaria R.I."/>
            <person name="Lozano L."/>
            <person name="Acosta J.L."/>
            <person name="Ormeno-Orrillo E."/>
            <person name="Rogel M.A."/>
            <person name="Romero D."/>
            <person name="Cevallos M.A."/>
            <person name="Martinez-Romero E."/>
            <person name="Gonzalez V."/>
        </authorList>
    </citation>
    <scope>NUCLEOTIDE SEQUENCE [LARGE SCALE GENOMIC DNA]</scope>
    <source>
        <strain evidence="1 2">R602</strain>
        <plasmid evidence="1 2">pRgalR602b</plasmid>
    </source>
</reference>
<protein>
    <recommendedName>
        <fullName evidence="3">DUF736 domain-containing protein</fullName>
    </recommendedName>
</protein>
<evidence type="ECO:0000313" key="1">
    <source>
        <dbReference type="EMBL" id="AJD44006.1"/>
    </source>
</evidence>
<dbReference type="KEGG" id="rga:RGR602_PB00477"/>
<evidence type="ECO:0008006" key="3">
    <source>
        <dbReference type="Google" id="ProtNLM"/>
    </source>
</evidence>
<keyword evidence="2" id="KW-1185">Reference proteome</keyword>
<evidence type="ECO:0000313" key="2">
    <source>
        <dbReference type="Proteomes" id="UP000031368"/>
    </source>
</evidence>
<proteinExistence type="predicted"/>
<dbReference type="HOGENOM" id="CLU_109334_1_0_5"/>
<gene>
    <name evidence="1" type="ORF">RGR602_PB00477</name>
</gene>
<organism evidence="1 2">
    <name type="scientific">Rhizobium gallicum bv. gallicum R602sp</name>
    <dbReference type="NCBI Taxonomy" id="1041138"/>
    <lineage>
        <taxon>Bacteria</taxon>
        <taxon>Pseudomonadati</taxon>
        <taxon>Pseudomonadota</taxon>
        <taxon>Alphaproteobacteria</taxon>
        <taxon>Hyphomicrobiales</taxon>
        <taxon>Rhizobiaceae</taxon>
        <taxon>Rhizobium/Agrobacterium group</taxon>
        <taxon>Rhizobium</taxon>
    </lineage>
</organism>